<dbReference type="EMBL" id="SPUM01000152">
    <property type="protein sequence ID" value="TFW27342.1"/>
    <property type="molecule type" value="Genomic_DNA"/>
</dbReference>
<dbReference type="Pfam" id="PF06348">
    <property type="entry name" value="DUF1059"/>
    <property type="match status" value="1"/>
</dbReference>
<accession>A0A4Y9SKX9</accession>
<evidence type="ECO:0000313" key="2">
    <source>
        <dbReference type="Proteomes" id="UP000297258"/>
    </source>
</evidence>
<evidence type="ECO:0000313" key="1">
    <source>
        <dbReference type="EMBL" id="TFW27342.1"/>
    </source>
</evidence>
<dbReference type="AlphaFoldDB" id="A0A4Y9SKX9"/>
<sequence>MARKYIDCREVPSEKKCSITISADSEEELLEAAAQHAVAVHGHQDTPELRSQLKGAMHEGRPPE</sequence>
<dbReference type="Proteomes" id="UP000297258">
    <property type="component" value="Unassembled WGS sequence"/>
</dbReference>
<dbReference type="InterPro" id="IPR009409">
    <property type="entry name" value="DUF1059"/>
</dbReference>
<dbReference type="RefSeq" id="WP_135192248.1">
    <property type="nucleotide sequence ID" value="NZ_SPUM01000152.1"/>
</dbReference>
<comment type="caution">
    <text evidence="1">The sequence shown here is derived from an EMBL/GenBank/DDBJ whole genome shotgun (WGS) entry which is preliminary data.</text>
</comment>
<name>A0A4Y9SKX9_9BURK</name>
<reference evidence="1 2" key="1">
    <citation type="submission" date="2019-03" db="EMBL/GenBank/DDBJ databases">
        <title>Draft genome of Massilia hortus sp. nov., a novel bacterial species of the Oxalobacteraceae family.</title>
        <authorList>
            <person name="Peta V."/>
            <person name="Raths R."/>
            <person name="Bucking H."/>
        </authorList>
    </citation>
    <scope>NUCLEOTIDE SEQUENCE [LARGE SCALE GENOMIC DNA]</scope>
    <source>
        <strain evidence="1 2">ONC3</strain>
    </source>
</reference>
<protein>
    <submittedName>
        <fullName evidence="1">DUF1059 domain-containing protein</fullName>
    </submittedName>
</protein>
<proteinExistence type="predicted"/>
<keyword evidence="2" id="KW-1185">Reference proteome</keyword>
<gene>
    <name evidence="1" type="ORF">E4O92_24465</name>
</gene>
<organism evidence="1 2">
    <name type="scientific">Massilia horti</name>
    <dbReference type="NCBI Taxonomy" id="2562153"/>
    <lineage>
        <taxon>Bacteria</taxon>
        <taxon>Pseudomonadati</taxon>
        <taxon>Pseudomonadota</taxon>
        <taxon>Betaproteobacteria</taxon>
        <taxon>Burkholderiales</taxon>
        <taxon>Oxalobacteraceae</taxon>
        <taxon>Telluria group</taxon>
        <taxon>Massilia</taxon>
    </lineage>
</organism>